<evidence type="ECO:0000313" key="10">
    <source>
        <dbReference type="WBParaSite" id="SBAD_0000439701-mRNA-1"/>
    </source>
</evidence>
<evidence type="ECO:0000256" key="6">
    <source>
        <dbReference type="ARBA" id="ARBA00047867"/>
    </source>
</evidence>
<dbReference type="SMART" id="SM00839">
    <property type="entry name" value="ELFV_dehydrog"/>
    <property type="match status" value="1"/>
</dbReference>
<name>A0A183IKR7_9BILA</name>
<sequence length="325" mass="35448">LQYTIGAIGHLEADAYACVTGKPIQFGGIHGRTAATGQGVWNGLNVFLHDEEYMKSVGLPLGFKGKTFIVQGFGNVGTFTAKFLHESGSKCIGIVEIDGSIYNPKDGIDPEDVIKYKEAKGTIVGYPKAEAYKDAEALMYEECDILVPAACEKSIRSDNAGKIKAKVIAEAANGPTTPAADKILQKNNILLIPDLFVNAGGVTVSYFEWLKNLNHVSYGRLTSKYDWDTNHMLLESIQQSLEKTLSKEAGKVLIQATEEYAKRMSVCISLYFICHGPFYTLVSRVPRIIKTAAKYNLGNDLRTAAYANAVEKIADTYIGAGLTFH</sequence>
<dbReference type="EC" id="1.4.1.3" evidence="3"/>
<protein>
    <recommendedName>
        <fullName evidence="3">glutamate dehydrogenase [NAD(P)(+)]</fullName>
        <ecNumber evidence="3">1.4.1.3</ecNumber>
    </recommendedName>
</protein>
<dbReference type="FunFam" id="3.40.50.720:FF:000100">
    <property type="entry name" value="Glutamate dehydrogenase 1, mitochondrial"/>
    <property type="match status" value="1"/>
</dbReference>
<comment type="similarity">
    <text evidence="2 8">Belongs to the Glu/Leu/Phe/Val dehydrogenases family.</text>
</comment>
<dbReference type="PRINTS" id="PR00082">
    <property type="entry name" value="GLFDHDRGNASE"/>
</dbReference>
<dbReference type="PANTHER" id="PTHR11606">
    <property type="entry name" value="GLUTAMATE DEHYDROGENASE"/>
    <property type="match status" value="1"/>
</dbReference>
<dbReference type="Gene3D" id="3.40.50.720">
    <property type="entry name" value="NAD(P)-binding Rossmann-like Domain"/>
    <property type="match status" value="1"/>
</dbReference>
<evidence type="ECO:0000256" key="7">
    <source>
        <dbReference type="ARBA" id="ARBA00048577"/>
    </source>
</evidence>
<proteinExistence type="inferred from homology"/>
<keyword evidence="4 8" id="KW-0560">Oxidoreductase</keyword>
<comment type="catalytic activity">
    <reaction evidence="7">
        <text>L-glutamate + NADP(+) + H2O = 2-oxoglutarate + NH4(+) + NADPH + H(+)</text>
        <dbReference type="Rhea" id="RHEA:11612"/>
        <dbReference type="ChEBI" id="CHEBI:15377"/>
        <dbReference type="ChEBI" id="CHEBI:15378"/>
        <dbReference type="ChEBI" id="CHEBI:16810"/>
        <dbReference type="ChEBI" id="CHEBI:28938"/>
        <dbReference type="ChEBI" id="CHEBI:29985"/>
        <dbReference type="ChEBI" id="CHEBI:57783"/>
        <dbReference type="ChEBI" id="CHEBI:58349"/>
        <dbReference type="EC" id="1.4.1.3"/>
    </reaction>
</comment>
<evidence type="ECO:0000256" key="2">
    <source>
        <dbReference type="ARBA" id="ARBA00006382"/>
    </source>
</evidence>
<evidence type="ECO:0000259" key="9">
    <source>
        <dbReference type="SMART" id="SM00839"/>
    </source>
</evidence>
<evidence type="ECO:0000256" key="1">
    <source>
        <dbReference type="ARBA" id="ARBA00004173"/>
    </source>
</evidence>
<accession>A0A183IKR7</accession>
<dbReference type="InterPro" id="IPR006096">
    <property type="entry name" value="Glu/Leu/Phe/Val/Trp_DH_C"/>
</dbReference>
<dbReference type="InterPro" id="IPR033922">
    <property type="entry name" value="NAD_bind_Glu_DH"/>
</dbReference>
<dbReference type="GO" id="GO:0006538">
    <property type="term" value="P:L-glutamate catabolic process"/>
    <property type="evidence" value="ECO:0007669"/>
    <property type="project" value="TreeGrafter"/>
</dbReference>
<evidence type="ECO:0000256" key="3">
    <source>
        <dbReference type="ARBA" id="ARBA00012889"/>
    </source>
</evidence>
<reference evidence="10" key="1">
    <citation type="submission" date="2016-06" db="UniProtKB">
        <authorList>
            <consortium name="WormBaseParasite"/>
        </authorList>
    </citation>
    <scope>IDENTIFICATION</scope>
</reference>
<dbReference type="Pfam" id="PF00208">
    <property type="entry name" value="ELFV_dehydrog"/>
    <property type="match status" value="1"/>
</dbReference>
<dbReference type="PANTHER" id="PTHR11606:SF13">
    <property type="entry name" value="GLUTAMATE DEHYDROGENASE 1, MITOCHONDRIAL"/>
    <property type="match status" value="1"/>
</dbReference>
<organism evidence="10">
    <name type="scientific">Soboliphyme baturini</name>
    <dbReference type="NCBI Taxonomy" id="241478"/>
    <lineage>
        <taxon>Eukaryota</taxon>
        <taxon>Metazoa</taxon>
        <taxon>Ecdysozoa</taxon>
        <taxon>Nematoda</taxon>
        <taxon>Enoplea</taxon>
        <taxon>Dorylaimia</taxon>
        <taxon>Dioctophymatida</taxon>
        <taxon>Dioctophymatoidea</taxon>
        <taxon>Soboliphymatidae</taxon>
        <taxon>Soboliphyme</taxon>
    </lineage>
</organism>
<dbReference type="InterPro" id="IPR036291">
    <property type="entry name" value="NAD(P)-bd_dom_sf"/>
</dbReference>
<dbReference type="AlphaFoldDB" id="A0A183IKR7"/>
<feature type="domain" description="Glutamate/phenylalanine/leucine/valine/L-tryptophan dehydrogenase C-terminal" evidence="9">
    <location>
        <begin position="29"/>
        <end position="321"/>
    </location>
</feature>
<comment type="catalytic activity">
    <reaction evidence="6">
        <text>L-glutamate + NAD(+) + H2O = 2-oxoglutarate + NH4(+) + NADH + H(+)</text>
        <dbReference type="Rhea" id="RHEA:15133"/>
        <dbReference type="ChEBI" id="CHEBI:15377"/>
        <dbReference type="ChEBI" id="CHEBI:15378"/>
        <dbReference type="ChEBI" id="CHEBI:16810"/>
        <dbReference type="ChEBI" id="CHEBI:28938"/>
        <dbReference type="ChEBI" id="CHEBI:29985"/>
        <dbReference type="ChEBI" id="CHEBI:57540"/>
        <dbReference type="ChEBI" id="CHEBI:57945"/>
        <dbReference type="EC" id="1.4.1.3"/>
    </reaction>
</comment>
<dbReference type="SUPFAM" id="SSF51735">
    <property type="entry name" value="NAD(P)-binding Rossmann-fold domains"/>
    <property type="match status" value="1"/>
</dbReference>
<dbReference type="CDD" id="cd01076">
    <property type="entry name" value="NAD_bind_1_Glu_DH"/>
    <property type="match status" value="1"/>
</dbReference>
<dbReference type="GO" id="GO:0004352">
    <property type="term" value="F:glutamate dehydrogenase (NAD+) activity"/>
    <property type="evidence" value="ECO:0007669"/>
    <property type="project" value="TreeGrafter"/>
</dbReference>
<evidence type="ECO:0000256" key="5">
    <source>
        <dbReference type="ARBA" id="ARBA00023128"/>
    </source>
</evidence>
<dbReference type="WBParaSite" id="SBAD_0000439701-mRNA-1">
    <property type="protein sequence ID" value="SBAD_0000439701-mRNA-1"/>
    <property type="gene ID" value="SBAD_0000439701"/>
</dbReference>
<evidence type="ECO:0000256" key="4">
    <source>
        <dbReference type="ARBA" id="ARBA00023002"/>
    </source>
</evidence>
<keyword evidence="5" id="KW-0496">Mitochondrion</keyword>
<dbReference type="InterPro" id="IPR006095">
    <property type="entry name" value="Glu/Leu/Phe/Val/Trp_DH"/>
</dbReference>
<comment type="subcellular location">
    <subcellularLocation>
        <location evidence="1">Mitochondrion</location>
    </subcellularLocation>
</comment>
<dbReference type="GO" id="GO:0005739">
    <property type="term" value="C:mitochondrion"/>
    <property type="evidence" value="ECO:0007669"/>
    <property type="project" value="UniProtKB-SubCell"/>
</dbReference>
<evidence type="ECO:0000256" key="8">
    <source>
        <dbReference type="RuleBase" id="RU004417"/>
    </source>
</evidence>